<dbReference type="VEuPathDB" id="VectorBase:ACON2_042135"/>
<dbReference type="KEGG" id="acoz:120958904"/>
<dbReference type="InterPro" id="IPR036056">
    <property type="entry name" value="Fibrinogen-like_C"/>
</dbReference>
<dbReference type="VEuPathDB" id="VectorBase:ACMO_009585"/>
<dbReference type="RefSeq" id="XP_040237904.2">
    <property type="nucleotide sequence ID" value="XM_040381970.2"/>
</dbReference>
<feature type="signal peptide" evidence="1">
    <location>
        <begin position="1"/>
        <end position="22"/>
    </location>
</feature>
<name>A0A6E8W9P3_ANOCL</name>
<evidence type="ECO:0000313" key="4">
    <source>
        <dbReference type="Proteomes" id="UP001105220"/>
    </source>
</evidence>
<dbReference type="InterPro" id="IPR050373">
    <property type="entry name" value="Fibrinogen_C-term_domain"/>
</dbReference>
<dbReference type="Pfam" id="PF00147">
    <property type="entry name" value="Fibrinogen_C"/>
    <property type="match status" value="1"/>
</dbReference>
<dbReference type="GeneID" id="120958904"/>
<keyword evidence="1" id="KW-0732">Signal</keyword>
<accession>A0A6E8W9P3</accession>
<protein>
    <submittedName>
        <fullName evidence="3">Fibrinogen C-terminal domain-containing protein</fullName>
    </submittedName>
</protein>
<dbReference type="PANTHER" id="PTHR19143">
    <property type="entry name" value="FIBRINOGEN/TENASCIN/ANGIOPOEITIN"/>
    <property type="match status" value="1"/>
</dbReference>
<keyword evidence="4" id="KW-1185">Reference proteome</keyword>
<dbReference type="CDD" id="cd00087">
    <property type="entry name" value="FReD"/>
    <property type="match status" value="1"/>
</dbReference>
<dbReference type="Gene3D" id="3.90.215.10">
    <property type="entry name" value="Gamma Fibrinogen, chain A, domain 1"/>
    <property type="match status" value="1"/>
</dbReference>
<feature type="domain" description="Fibrinogen C-terminal" evidence="2">
    <location>
        <begin position="130"/>
        <end position="343"/>
    </location>
</feature>
<sequence>MDVNKVFLCFVVVLFSAPKVRGNNQNATNSSLTGYDYKIITAKLEYIQGKLIEMESAMKIDREAIEQKLSGAISQLSQTIGHNLTALQTQSNKILYEQAAKANQKRMRKAIQTLASNRDVARFLISSALYARTITLSSCKEESSKLSGKYLIQSAENDEPFLGYCEQTAFGGGWLVFQHRYDGSVDFYRNWTEYRDGFGSMDGEFWLGLEKLHQITSEREHEMLVELKDFDGNYKYARYDEFEIGSEAEQYSLKKLGSYTGTAGDSLIHHKGMKFSTKDRDNDNSSTTHLAVYCQGAWWYDNICIANVNGLYKNGEDIQAVVWYTYKSSFLGMAYTRMLIREI</sequence>
<dbReference type="AlphaFoldDB" id="A0A6E8W9P3"/>
<dbReference type="InterPro" id="IPR002181">
    <property type="entry name" value="Fibrinogen_a/b/g_C_dom"/>
</dbReference>
<dbReference type="VEuPathDB" id="VectorBase:ACON029326"/>
<organism evidence="3 4">
    <name type="scientific">Anopheles coluzzii</name>
    <name type="common">African malaria mosquito</name>
    <dbReference type="NCBI Taxonomy" id="1518534"/>
    <lineage>
        <taxon>Eukaryota</taxon>
        <taxon>Metazoa</taxon>
        <taxon>Ecdysozoa</taxon>
        <taxon>Arthropoda</taxon>
        <taxon>Hexapoda</taxon>
        <taxon>Insecta</taxon>
        <taxon>Pterygota</taxon>
        <taxon>Neoptera</taxon>
        <taxon>Endopterygota</taxon>
        <taxon>Diptera</taxon>
        <taxon>Nematocera</taxon>
        <taxon>Culicoidea</taxon>
        <taxon>Culicidae</taxon>
        <taxon>Anophelinae</taxon>
        <taxon>Anopheles</taxon>
    </lineage>
</organism>
<dbReference type="PANTHER" id="PTHR19143:SF327">
    <property type="entry name" value="FI21813P1-RELATED"/>
    <property type="match status" value="1"/>
</dbReference>
<evidence type="ECO:0000256" key="1">
    <source>
        <dbReference type="SAM" id="SignalP"/>
    </source>
</evidence>
<reference key="1">
    <citation type="journal article" date="2019" name="Genes (Basel)">
        <title>A High-Quality De novo Genome Assembly from a Single Mosquito Using PacBio Sequencing.</title>
        <authorList>
            <person name="Kingan S.B."/>
            <person name="Heaton H."/>
            <person name="Cudini J."/>
            <person name="Lambert C.C."/>
            <person name="Baybayan P."/>
            <person name="Galvin B.D."/>
            <person name="Durbin R."/>
            <person name="Korlach J."/>
            <person name="Lawniczak M.K.N."/>
        </authorList>
    </citation>
    <scope>NUCLEOTIDE SEQUENCE [LARGE SCALE GENOMIC DNA]</scope>
    <source>
        <strain>Mali-NIH</strain>
    </source>
</reference>
<dbReference type="SUPFAM" id="SSF56496">
    <property type="entry name" value="Fibrinogen C-terminal domain-like"/>
    <property type="match status" value="1"/>
</dbReference>
<dbReference type="PROSITE" id="PS51406">
    <property type="entry name" value="FIBRINOGEN_C_2"/>
    <property type="match status" value="1"/>
</dbReference>
<evidence type="ECO:0000313" key="3">
    <source>
        <dbReference type="EnsemblMetazoa" id="ACON029326-PA"/>
    </source>
</evidence>
<dbReference type="SMART" id="SM00186">
    <property type="entry name" value="FBG"/>
    <property type="match status" value="1"/>
</dbReference>
<feature type="chain" id="PRO_5026034216" evidence="1">
    <location>
        <begin position="23"/>
        <end position="343"/>
    </location>
</feature>
<reference evidence="3" key="2">
    <citation type="submission" date="2020-05" db="UniProtKB">
        <authorList>
            <consortium name="EnsemblMetazoa"/>
        </authorList>
    </citation>
    <scope>IDENTIFICATION</scope>
    <source>
        <strain evidence="3">Ngousso</strain>
    </source>
</reference>
<proteinExistence type="predicted"/>
<evidence type="ECO:0000259" key="2">
    <source>
        <dbReference type="PROSITE" id="PS51406"/>
    </source>
</evidence>
<dbReference type="EnsemblMetazoa" id="ACON029326-RA">
    <property type="protein sequence ID" value="ACON029326-PA"/>
    <property type="gene ID" value="ACON029326"/>
</dbReference>
<dbReference type="Proteomes" id="UP001105220">
    <property type="component" value="Unplaced"/>
</dbReference>
<dbReference type="GO" id="GO:0005615">
    <property type="term" value="C:extracellular space"/>
    <property type="evidence" value="ECO:0007669"/>
    <property type="project" value="TreeGrafter"/>
</dbReference>
<dbReference type="InterPro" id="IPR014716">
    <property type="entry name" value="Fibrinogen_a/b/g_C_1"/>
</dbReference>